<accession>A0A2N5DZH4</accession>
<evidence type="ECO:0000313" key="2">
    <source>
        <dbReference type="EMBL" id="PLR33153.1"/>
    </source>
</evidence>
<proteinExistence type="predicted"/>
<gene>
    <name evidence="2" type="ORF">CYR32_14600</name>
</gene>
<evidence type="ECO:0000256" key="1">
    <source>
        <dbReference type="SAM" id="SignalP"/>
    </source>
</evidence>
<dbReference type="Pfam" id="PF10696">
    <property type="entry name" value="DUF2501"/>
    <property type="match status" value="1"/>
</dbReference>
<organism evidence="2 3">
    <name type="scientific">Chimaeribacter coloradensis</name>
    <dbReference type="NCBI Taxonomy" id="2060068"/>
    <lineage>
        <taxon>Bacteria</taxon>
        <taxon>Pseudomonadati</taxon>
        <taxon>Pseudomonadota</taxon>
        <taxon>Gammaproteobacteria</taxon>
        <taxon>Enterobacterales</taxon>
        <taxon>Yersiniaceae</taxon>
        <taxon>Chimaeribacter</taxon>
    </lineage>
</organism>
<dbReference type="OrthoDB" id="8565817at2"/>
<protein>
    <recommendedName>
        <fullName evidence="4">DUF2501 domain-containing protein</fullName>
    </recommendedName>
</protein>
<dbReference type="AlphaFoldDB" id="A0A2N5DZH4"/>
<keyword evidence="1" id="KW-0732">Signal</keyword>
<feature type="chain" id="PRO_5014814375" description="DUF2501 domain-containing protein" evidence="1">
    <location>
        <begin position="26"/>
        <end position="175"/>
    </location>
</feature>
<reference evidence="2 3" key="1">
    <citation type="submission" date="2017-12" db="EMBL/GenBank/DDBJ databases">
        <title>Characterization of six clinical isolates of Enterochimera gen. nov., a novel genus of the Yersiniaciae family and the three species Enterochimera arupensis sp. nov., Enterochimera coloradensis sp. nov, and Enterochimera californica sp. nov.</title>
        <authorList>
            <person name="Rossi A."/>
            <person name="Fisher M."/>
        </authorList>
    </citation>
    <scope>NUCLEOTIDE SEQUENCE [LARGE SCALE GENOMIC DNA]</scope>
    <source>
        <strain evidence="3">2016-Iso4</strain>
    </source>
</reference>
<comment type="caution">
    <text evidence="2">The sequence shown here is derived from an EMBL/GenBank/DDBJ whole genome shotgun (WGS) entry which is preliminary data.</text>
</comment>
<dbReference type="Proteomes" id="UP000234503">
    <property type="component" value="Unassembled WGS sequence"/>
</dbReference>
<dbReference type="EMBL" id="PJZH01000015">
    <property type="protein sequence ID" value="PLR33153.1"/>
    <property type="molecule type" value="Genomic_DNA"/>
</dbReference>
<dbReference type="InterPro" id="IPR019637">
    <property type="entry name" value="DUF2501"/>
</dbReference>
<dbReference type="RefSeq" id="WP_101825676.1">
    <property type="nucleotide sequence ID" value="NZ_PJZH01000015.1"/>
</dbReference>
<evidence type="ECO:0008006" key="4">
    <source>
        <dbReference type="Google" id="ProtNLM"/>
    </source>
</evidence>
<name>A0A2N5DZH4_9GAMM</name>
<feature type="signal peptide" evidence="1">
    <location>
        <begin position="1"/>
        <end position="25"/>
    </location>
</feature>
<keyword evidence="3" id="KW-1185">Reference proteome</keyword>
<sequence>MVTFSSRWVAALALGGLLASGAAQADWAGTLKSASDALNSNNTNTANNSSSAAATTGTGGLSLGALTGLLNGGDNGLKAESATNAAGVLEYCVKNNVLSTANATSVKDQLLSKLGIQSASGAQSEEYQDGLGGILHTGQGNDLNLSNLGVGTAQLKQKLKTKACDVVLKQSKKLL</sequence>
<evidence type="ECO:0000313" key="3">
    <source>
        <dbReference type="Proteomes" id="UP000234503"/>
    </source>
</evidence>